<dbReference type="EMBL" id="JADAQX010000079">
    <property type="protein sequence ID" value="KAF8822141.1"/>
    <property type="molecule type" value="Genomic_DNA"/>
</dbReference>
<dbReference type="CDD" id="cd06558">
    <property type="entry name" value="crotonase-like"/>
    <property type="match status" value="1"/>
</dbReference>
<dbReference type="PANTHER" id="PTHR11941">
    <property type="entry name" value="ENOYL-COA HYDRATASE-RELATED"/>
    <property type="match status" value="1"/>
</dbReference>
<dbReference type="InterPro" id="IPR029045">
    <property type="entry name" value="ClpP/crotonase-like_dom_sf"/>
</dbReference>
<comment type="similarity">
    <text evidence="1 2">Belongs to the enoyl-CoA hydratase/isomerase family.</text>
</comment>
<dbReference type="PROSITE" id="PS00166">
    <property type="entry name" value="ENOYL_COA_HYDRATASE"/>
    <property type="match status" value="1"/>
</dbReference>
<dbReference type="Gene3D" id="3.90.226.10">
    <property type="entry name" value="2-enoyl-CoA Hydratase, Chain A, domain 1"/>
    <property type="match status" value="1"/>
</dbReference>
<dbReference type="InterPro" id="IPR018376">
    <property type="entry name" value="Enoyl-CoA_hyd/isom_CS"/>
</dbReference>
<protein>
    <submittedName>
        <fullName evidence="3">Enoyl-coa hydratase/isomerase family protein</fullName>
    </submittedName>
</protein>
<proteinExistence type="inferred from homology"/>
<evidence type="ECO:0000313" key="3">
    <source>
        <dbReference type="EMBL" id="KAF8822141.1"/>
    </source>
</evidence>
<keyword evidence="4" id="KW-1185">Reference proteome</keyword>
<evidence type="ECO:0000256" key="1">
    <source>
        <dbReference type="ARBA" id="ARBA00005254"/>
    </source>
</evidence>
<sequence>MLLPSEYFVYKGFCVIEKFDYRREIPSPVCDPHLMKMQANESSFPHLSLCHVKDSTIFVVNLGDTENRMTLGKIERFHEHLSKIEKQEGPKACILVGDGKFFCNGLDFDELFTDPSRLLLTFHKLLARLLAFPVPLVAAINGHAFAGGAMIALACDFRLMSKARGFLCVNEVDIGLMLTPGMCAVIRAKADRSLWTPIILDGKRFTAEELLSHRLIEQIAGLDDLLDKAKLLAERVSKRGTTTIIYGALKKEMYAKELKLLEKGLGYAADTAKLLAAASKL</sequence>
<gene>
    <name evidence="3" type="ORF">IE077_000935</name>
</gene>
<dbReference type="InterPro" id="IPR001753">
    <property type="entry name" value="Enoyl-CoA_hydra/iso"/>
</dbReference>
<dbReference type="Pfam" id="PF00378">
    <property type="entry name" value="ECH_1"/>
    <property type="match status" value="1"/>
</dbReference>
<reference evidence="3 4" key="1">
    <citation type="journal article" date="2020" name="bioRxiv">
        <title>Metabolic contributions of an alphaproteobacterial endosymbiont in the apicomplexan Cardiosporidium cionae.</title>
        <authorList>
            <person name="Hunter E.S."/>
            <person name="Paight C.J."/>
            <person name="Lane C.E."/>
        </authorList>
    </citation>
    <scope>NUCLEOTIDE SEQUENCE [LARGE SCALE GENOMIC DNA]</scope>
    <source>
        <strain evidence="3">ESH_2018</strain>
    </source>
</reference>
<comment type="caution">
    <text evidence="3">The sequence shown here is derived from an EMBL/GenBank/DDBJ whole genome shotgun (WGS) entry which is preliminary data.</text>
</comment>
<dbReference type="SUPFAM" id="SSF52096">
    <property type="entry name" value="ClpP/crotonase"/>
    <property type="match status" value="1"/>
</dbReference>
<accession>A0ABQ7JDN5</accession>
<evidence type="ECO:0000256" key="2">
    <source>
        <dbReference type="RuleBase" id="RU003707"/>
    </source>
</evidence>
<organism evidence="3 4">
    <name type="scientific">Cardiosporidium cionae</name>
    <dbReference type="NCBI Taxonomy" id="476202"/>
    <lineage>
        <taxon>Eukaryota</taxon>
        <taxon>Sar</taxon>
        <taxon>Alveolata</taxon>
        <taxon>Apicomplexa</taxon>
        <taxon>Aconoidasida</taxon>
        <taxon>Nephromycida</taxon>
        <taxon>Cardiosporidium</taxon>
    </lineage>
</organism>
<evidence type="ECO:0000313" key="4">
    <source>
        <dbReference type="Proteomes" id="UP000823046"/>
    </source>
</evidence>
<name>A0ABQ7JDN5_9APIC</name>
<dbReference type="PANTHER" id="PTHR11941:SF75">
    <property type="entry name" value="ENOYL-COA HYDRATASE_ISOMERASE FAMILY PROTEIN"/>
    <property type="match status" value="1"/>
</dbReference>
<dbReference type="Proteomes" id="UP000823046">
    <property type="component" value="Unassembled WGS sequence"/>
</dbReference>